<evidence type="ECO:0000256" key="2">
    <source>
        <dbReference type="ARBA" id="ARBA00023136"/>
    </source>
</evidence>
<organism evidence="4 5">
    <name type="scientific">Nocardioides psychrotolerans</name>
    <dbReference type="NCBI Taxonomy" id="1005945"/>
    <lineage>
        <taxon>Bacteria</taxon>
        <taxon>Bacillati</taxon>
        <taxon>Actinomycetota</taxon>
        <taxon>Actinomycetes</taxon>
        <taxon>Propionibacteriales</taxon>
        <taxon>Nocardioidaceae</taxon>
        <taxon>Nocardioides</taxon>
    </lineage>
</organism>
<evidence type="ECO:0000313" key="5">
    <source>
        <dbReference type="Proteomes" id="UP000198649"/>
    </source>
</evidence>
<dbReference type="STRING" id="1005945.SAMN05216561_105188"/>
<accession>A0A1I3FWV7</accession>
<dbReference type="Proteomes" id="UP000198649">
    <property type="component" value="Unassembled WGS sequence"/>
</dbReference>
<dbReference type="OrthoDB" id="3788795at2"/>
<dbReference type="RefSeq" id="WP_091111979.1">
    <property type="nucleotide sequence ID" value="NZ_BKAF01000006.1"/>
</dbReference>
<comment type="subcellular location">
    <subcellularLocation>
        <location evidence="1">Membrane</location>
    </subcellularLocation>
</comment>
<keyword evidence="2" id="KW-0472">Membrane</keyword>
<dbReference type="PANTHER" id="PTHR37042:SF4">
    <property type="entry name" value="OUTER MEMBRANE PROTEIN RV1973"/>
    <property type="match status" value="1"/>
</dbReference>
<dbReference type="AlphaFoldDB" id="A0A1I3FWV7"/>
<evidence type="ECO:0000256" key="3">
    <source>
        <dbReference type="SAM" id="MobiDB-lite"/>
    </source>
</evidence>
<dbReference type="PANTHER" id="PTHR37042">
    <property type="entry name" value="OUTER MEMBRANE PROTEIN RV1973"/>
    <property type="match status" value="1"/>
</dbReference>
<evidence type="ECO:0000313" key="4">
    <source>
        <dbReference type="EMBL" id="SFI15562.1"/>
    </source>
</evidence>
<gene>
    <name evidence="4" type="ORF">SAMN05216561_105188</name>
</gene>
<dbReference type="EMBL" id="FOQG01000005">
    <property type="protein sequence ID" value="SFI15562.1"/>
    <property type="molecule type" value="Genomic_DNA"/>
</dbReference>
<reference evidence="4 5" key="1">
    <citation type="submission" date="2016-10" db="EMBL/GenBank/DDBJ databases">
        <authorList>
            <person name="de Groot N.N."/>
        </authorList>
    </citation>
    <scope>NUCLEOTIDE SEQUENCE [LARGE SCALE GENOMIC DNA]</scope>
    <source>
        <strain evidence="4 5">CGMCC 1.11156</strain>
    </source>
</reference>
<protein>
    <submittedName>
        <fullName evidence="4">Mce-associated membrane protein</fullName>
    </submittedName>
</protein>
<feature type="region of interest" description="Disordered" evidence="3">
    <location>
        <begin position="1"/>
        <end position="57"/>
    </location>
</feature>
<evidence type="ECO:0000256" key="1">
    <source>
        <dbReference type="ARBA" id="ARBA00004370"/>
    </source>
</evidence>
<proteinExistence type="predicted"/>
<keyword evidence="5" id="KW-1185">Reference proteome</keyword>
<sequence>MSASGPGPRPPKRPRGARTPTSRPRKVAGRTSGPGDPLDEALAEAPASAPEPEVHHEHVEWPIEDEQERPPSRLTTGLLAGLVVLLAVVAAGEGFYLYGQDDPVVSSDRPIVTGKVAATSAVDTAARSAVDIVSSSFRTYDEQVDLAASKMTDSFAEEFRQTKDEIRDDFVAQKTEVTAEVAAQGVVQASPEQVVALVFLDQSTTKAGTDLNVAQYKILVTVVRTEGGWLVSQLETI</sequence>
<name>A0A1I3FWV7_9ACTN</name>
<dbReference type="GO" id="GO:0016020">
    <property type="term" value="C:membrane"/>
    <property type="evidence" value="ECO:0007669"/>
    <property type="project" value="UniProtKB-SubCell"/>
</dbReference>